<accession>A0AA38ITV5</accession>
<sequence>MSYKICSDVSKVTTKFNTLHSFCRLYQTHYEVLKLSKNCSPKEIKSAFIKLSKQHHPDVNKSKQSHAKFQQINEAYKVLGKPESRRDYDLGLSQDHPHAAKHYQTERYYYEPRTRNPYSDPHFWANRDKARDEYYRQHPYYGIDGIPRLSNEAIIFFCIVFSLIGMGLQYIAITRSQTFRRDALIRRSLETEQILNQTKETAVSNGNAAQLEALKIKLLGQTVKECDNK</sequence>
<dbReference type="InterPro" id="IPR052763">
    <property type="entry name" value="DnaJ_C4"/>
</dbReference>
<protein>
    <recommendedName>
        <fullName evidence="2">J domain-containing protein</fullName>
    </recommendedName>
</protein>
<evidence type="ECO:0000259" key="2">
    <source>
        <dbReference type="PROSITE" id="PS50076"/>
    </source>
</evidence>
<feature type="domain" description="J" evidence="2">
    <location>
        <begin position="28"/>
        <end position="92"/>
    </location>
</feature>
<gene>
    <name evidence="3" type="ORF">Zmor_010905</name>
</gene>
<evidence type="ECO:0000256" key="1">
    <source>
        <dbReference type="SAM" id="Phobius"/>
    </source>
</evidence>
<proteinExistence type="predicted"/>
<feature type="transmembrane region" description="Helical" evidence="1">
    <location>
        <begin position="153"/>
        <end position="173"/>
    </location>
</feature>
<dbReference type="Gene3D" id="1.10.287.110">
    <property type="entry name" value="DnaJ domain"/>
    <property type="match status" value="1"/>
</dbReference>
<name>A0AA38ITV5_9CUCU</name>
<evidence type="ECO:0000313" key="3">
    <source>
        <dbReference type="EMBL" id="KAJ3659204.1"/>
    </source>
</evidence>
<dbReference type="PROSITE" id="PS50076">
    <property type="entry name" value="DNAJ_2"/>
    <property type="match status" value="1"/>
</dbReference>
<dbReference type="SUPFAM" id="SSF46565">
    <property type="entry name" value="Chaperone J-domain"/>
    <property type="match status" value="1"/>
</dbReference>
<dbReference type="PANTHER" id="PTHR44825:SF1">
    <property type="entry name" value="DNAJ HOMOLOG SUBFAMILY C MEMBER 4"/>
    <property type="match status" value="1"/>
</dbReference>
<dbReference type="AlphaFoldDB" id="A0AA38ITV5"/>
<comment type="caution">
    <text evidence="3">The sequence shown here is derived from an EMBL/GenBank/DDBJ whole genome shotgun (WGS) entry which is preliminary data.</text>
</comment>
<dbReference type="CDD" id="cd06257">
    <property type="entry name" value="DnaJ"/>
    <property type="match status" value="1"/>
</dbReference>
<evidence type="ECO:0000313" key="4">
    <source>
        <dbReference type="Proteomes" id="UP001168821"/>
    </source>
</evidence>
<dbReference type="InterPro" id="IPR036869">
    <property type="entry name" value="J_dom_sf"/>
</dbReference>
<dbReference type="PRINTS" id="PR00625">
    <property type="entry name" value="JDOMAIN"/>
</dbReference>
<keyword evidence="1" id="KW-0812">Transmembrane</keyword>
<keyword evidence="1" id="KW-1133">Transmembrane helix</keyword>
<dbReference type="SMART" id="SM00271">
    <property type="entry name" value="DnaJ"/>
    <property type="match status" value="1"/>
</dbReference>
<keyword evidence="4" id="KW-1185">Reference proteome</keyword>
<dbReference type="EMBL" id="JALNTZ010000003">
    <property type="protein sequence ID" value="KAJ3659204.1"/>
    <property type="molecule type" value="Genomic_DNA"/>
</dbReference>
<keyword evidence="1" id="KW-0472">Membrane</keyword>
<reference evidence="3" key="1">
    <citation type="journal article" date="2023" name="G3 (Bethesda)">
        <title>Whole genome assemblies of Zophobas morio and Tenebrio molitor.</title>
        <authorList>
            <person name="Kaur S."/>
            <person name="Stinson S.A."/>
            <person name="diCenzo G.C."/>
        </authorList>
    </citation>
    <scope>NUCLEOTIDE SEQUENCE</scope>
    <source>
        <strain evidence="3">QUZm001</strain>
    </source>
</reference>
<dbReference type="Pfam" id="PF00226">
    <property type="entry name" value="DnaJ"/>
    <property type="match status" value="1"/>
</dbReference>
<dbReference type="InterPro" id="IPR001623">
    <property type="entry name" value="DnaJ_domain"/>
</dbReference>
<dbReference type="Proteomes" id="UP001168821">
    <property type="component" value="Unassembled WGS sequence"/>
</dbReference>
<organism evidence="3 4">
    <name type="scientific">Zophobas morio</name>
    <dbReference type="NCBI Taxonomy" id="2755281"/>
    <lineage>
        <taxon>Eukaryota</taxon>
        <taxon>Metazoa</taxon>
        <taxon>Ecdysozoa</taxon>
        <taxon>Arthropoda</taxon>
        <taxon>Hexapoda</taxon>
        <taxon>Insecta</taxon>
        <taxon>Pterygota</taxon>
        <taxon>Neoptera</taxon>
        <taxon>Endopterygota</taxon>
        <taxon>Coleoptera</taxon>
        <taxon>Polyphaga</taxon>
        <taxon>Cucujiformia</taxon>
        <taxon>Tenebrionidae</taxon>
        <taxon>Zophobas</taxon>
    </lineage>
</organism>
<dbReference type="PANTHER" id="PTHR44825">
    <property type="match status" value="1"/>
</dbReference>